<accession>A0AAN8SXT9</accession>
<reference evidence="1 2" key="1">
    <citation type="submission" date="2024-02" db="EMBL/GenBank/DDBJ databases">
        <title>de novo genome assembly of Solanum bulbocastanum strain 11H21.</title>
        <authorList>
            <person name="Hosaka A.J."/>
        </authorList>
    </citation>
    <scope>NUCLEOTIDE SEQUENCE [LARGE SCALE GENOMIC DNA]</scope>
    <source>
        <tissue evidence="1">Young leaves</tissue>
    </source>
</reference>
<dbReference type="Proteomes" id="UP001371456">
    <property type="component" value="Unassembled WGS sequence"/>
</dbReference>
<sequence length="36" mass="3918">MAALSLLKDNTQLLPEVRSSSLARRRCTISSVSTVL</sequence>
<proteinExistence type="predicted"/>
<keyword evidence="2" id="KW-1185">Reference proteome</keyword>
<evidence type="ECO:0000313" key="1">
    <source>
        <dbReference type="EMBL" id="KAK6777509.1"/>
    </source>
</evidence>
<protein>
    <submittedName>
        <fullName evidence="1">Uncharacterized protein</fullName>
    </submittedName>
</protein>
<organism evidence="1 2">
    <name type="scientific">Solanum bulbocastanum</name>
    <name type="common">Wild potato</name>
    <dbReference type="NCBI Taxonomy" id="147425"/>
    <lineage>
        <taxon>Eukaryota</taxon>
        <taxon>Viridiplantae</taxon>
        <taxon>Streptophyta</taxon>
        <taxon>Embryophyta</taxon>
        <taxon>Tracheophyta</taxon>
        <taxon>Spermatophyta</taxon>
        <taxon>Magnoliopsida</taxon>
        <taxon>eudicotyledons</taxon>
        <taxon>Gunneridae</taxon>
        <taxon>Pentapetalae</taxon>
        <taxon>asterids</taxon>
        <taxon>lamiids</taxon>
        <taxon>Solanales</taxon>
        <taxon>Solanaceae</taxon>
        <taxon>Solanoideae</taxon>
        <taxon>Solaneae</taxon>
        <taxon>Solanum</taxon>
    </lineage>
</organism>
<evidence type="ECO:0000313" key="2">
    <source>
        <dbReference type="Proteomes" id="UP001371456"/>
    </source>
</evidence>
<gene>
    <name evidence="1" type="ORF">RDI58_024226</name>
</gene>
<name>A0AAN8SXT9_SOLBU</name>
<dbReference type="AlphaFoldDB" id="A0AAN8SXT9"/>
<dbReference type="EMBL" id="JBANQN010000010">
    <property type="protein sequence ID" value="KAK6777509.1"/>
    <property type="molecule type" value="Genomic_DNA"/>
</dbReference>
<comment type="caution">
    <text evidence="1">The sequence shown here is derived from an EMBL/GenBank/DDBJ whole genome shotgun (WGS) entry which is preliminary data.</text>
</comment>